<feature type="chain" id="PRO_5040741450" description="Phosphoribosyl-AMP cyclohydrolase" evidence="1">
    <location>
        <begin position="22"/>
        <end position="209"/>
    </location>
</feature>
<evidence type="ECO:0008006" key="4">
    <source>
        <dbReference type="Google" id="ProtNLM"/>
    </source>
</evidence>
<dbReference type="EMBL" id="BRYA01000018">
    <property type="protein sequence ID" value="GMI32367.1"/>
    <property type="molecule type" value="Genomic_DNA"/>
</dbReference>
<keyword evidence="3" id="KW-1185">Reference proteome</keyword>
<dbReference type="SUPFAM" id="SSF54427">
    <property type="entry name" value="NTF2-like"/>
    <property type="match status" value="1"/>
</dbReference>
<sequence length="209" mass="21949">MITVSQIFILILLTTPILVLSTLPAGQTQNAASAAFGLKGGASSSPLKTLTVQDVEDAQKAWGDAIVSISAVHKSEGDFVGAAGKAAGELYGYGHFDKVIFKPTKAAAYPFRPTAGEAMSYFVGGSNVPGGYDEDKGFAINGGKGWSKVVFNNHDVVLDGSSAVAMGEYLFTCATTGEVSKVEYTFGYRAIPDGTVRIWLHHSSVPYQA</sequence>
<keyword evidence="1" id="KW-0732">Signal</keyword>
<reference evidence="3" key="1">
    <citation type="journal article" date="2023" name="Commun. Biol.">
        <title>Genome analysis of Parmales, the sister group of diatoms, reveals the evolutionary specialization of diatoms from phago-mixotrophs to photoautotrophs.</title>
        <authorList>
            <person name="Ban H."/>
            <person name="Sato S."/>
            <person name="Yoshikawa S."/>
            <person name="Yamada K."/>
            <person name="Nakamura Y."/>
            <person name="Ichinomiya M."/>
            <person name="Sato N."/>
            <person name="Blanc-Mathieu R."/>
            <person name="Endo H."/>
            <person name="Kuwata A."/>
            <person name="Ogata H."/>
        </authorList>
    </citation>
    <scope>NUCLEOTIDE SEQUENCE [LARGE SCALE GENOMIC DNA]</scope>
</reference>
<evidence type="ECO:0000256" key="1">
    <source>
        <dbReference type="SAM" id="SignalP"/>
    </source>
</evidence>
<gene>
    <name evidence="2" type="ORF">TrCOL_g8012</name>
</gene>
<dbReference type="Gene3D" id="3.10.450.50">
    <property type="match status" value="1"/>
</dbReference>
<evidence type="ECO:0000313" key="3">
    <source>
        <dbReference type="Proteomes" id="UP001165065"/>
    </source>
</evidence>
<comment type="caution">
    <text evidence="2">The sequence shown here is derived from an EMBL/GenBank/DDBJ whole genome shotgun (WGS) entry which is preliminary data.</text>
</comment>
<dbReference type="OrthoDB" id="10262747at2759"/>
<protein>
    <recommendedName>
        <fullName evidence="4">Phosphoribosyl-AMP cyclohydrolase</fullName>
    </recommendedName>
</protein>
<accession>A0A9W7L5W5</accession>
<dbReference type="InterPro" id="IPR016878">
    <property type="entry name" value="MICAH-like"/>
</dbReference>
<dbReference type="AlphaFoldDB" id="A0A9W7L5W5"/>
<dbReference type="InterPro" id="IPR032710">
    <property type="entry name" value="NTF2-like_dom_sf"/>
</dbReference>
<proteinExistence type="predicted"/>
<evidence type="ECO:0000313" key="2">
    <source>
        <dbReference type="EMBL" id="GMI32367.1"/>
    </source>
</evidence>
<dbReference type="Proteomes" id="UP001165065">
    <property type="component" value="Unassembled WGS sequence"/>
</dbReference>
<dbReference type="PIRSF" id="PIRSF028288">
    <property type="entry name" value="UCP028288"/>
    <property type="match status" value="1"/>
</dbReference>
<organism evidence="2 3">
    <name type="scientific">Triparma columacea</name>
    <dbReference type="NCBI Taxonomy" id="722753"/>
    <lineage>
        <taxon>Eukaryota</taxon>
        <taxon>Sar</taxon>
        <taxon>Stramenopiles</taxon>
        <taxon>Ochrophyta</taxon>
        <taxon>Bolidophyceae</taxon>
        <taxon>Parmales</taxon>
        <taxon>Triparmaceae</taxon>
        <taxon>Triparma</taxon>
    </lineage>
</organism>
<name>A0A9W7L5W5_9STRA</name>
<feature type="signal peptide" evidence="1">
    <location>
        <begin position="1"/>
        <end position="21"/>
    </location>
</feature>